<protein>
    <submittedName>
        <fullName evidence="5">Radical SAM protein</fullName>
    </submittedName>
</protein>
<accession>A0A832IFJ1</accession>
<comment type="caution">
    <text evidence="5">The sequence shown here is derived from an EMBL/GenBank/DDBJ whole genome shotgun (WGS) entry which is preliminary data.</text>
</comment>
<keyword evidence="3" id="KW-0411">Iron-sulfur</keyword>
<dbReference type="InterPro" id="IPR006638">
    <property type="entry name" value="Elp3/MiaA/NifB-like_rSAM"/>
</dbReference>
<sequence>MVREVLVQKLVTKTKIPIARYVVNPYIGCGHGCRYCYAQFIGPFKNTAGVWGRDVFVKTNAPEIFERELYKLKGSILFSSICDPYQPIEKKYQLTRTLLKIALDRFRSVHILTKSSLILRDLDILKNGNVSVTLTITTDDDRVRKILEPNAAPIEQRIEAVRKLRESNVDVSIFVGPVLPMNPERLARLLSKHVGRIFVDKLNYPWLVEDIYRKNGWTEWLRDEKFHEVLAVFKKFLDVD</sequence>
<proteinExistence type="predicted"/>
<keyword evidence="1" id="KW-0479">Metal-binding</keyword>
<dbReference type="SMART" id="SM00729">
    <property type="entry name" value="Elp3"/>
    <property type="match status" value="1"/>
</dbReference>
<evidence type="ECO:0000313" key="5">
    <source>
        <dbReference type="EMBL" id="HGZ79636.1"/>
    </source>
</evidence>
<reference evidence="5" key="1">
    <citation type="journal article" date="2020" name="mSystems">
        <title>Genome- and Community-Level Interaction Insights into Carbon Utilization and Element Cycling Functions of Hydrothermarchaeota in Hydrothermal Sediment.</title>
        <authorList>
            <person name="Zhou Z."/>
            <person name="Liu Y."/>
            <person name="Xu W."/>
            <person name="Pan J."/>
            <person name="Luo Z.H."/>
            <person name="Li M."/>
        </authorList>
    </citation>
    <scope>NUCLEOTIDE SEQUENCE [LARGE SCALE GENOMIC DNA]</scope>
    <source>
        <strain evidence="5">SpSt-86</strain>
    </source>
</reference>
<dbReference type="CDD" id="cd01335">
    <property type="entry name" value="Radical_SAM"/>
    <property type="match status" value="1"/>
</dbReference>
<dbReference type="Pfam" id="PF04055">
    <property type="entry name" value="Radical_SAM"/>
    <property type="match status" value="1"/>
</dbReference>
<dbReference type="GO" id="GO:0051536">
    <property type="term" value="F:iron-sulfur cluster binding"/>
    <property type="evidence" value="ECO:0007669"/>
    <property type="project" value="UniProtKB-KW"/>
</dbReference>
<dbReference type="InterPro" id="IPR040086">
    <property type="entry name" value="MJ0683-like"/>
</dbReference>
<gene>
    <name evidence="5" type="ORF">ENW55_06600</name>
</gene>
<evidence type="ECO:0000256" key="2">
    <source>
        <dbReference type="ARBA" id="ARBA00023004"/>
    </source>
</evidence>
<evidence type="ECO:0000259" key="4">
    <source>
        <dbReference type="SMART" id="SM00729"/>
    </source>
</evidence>
<dbReference type="GO" id="GO:0003824">
    <property type="term" value="F:catalytic activity"/>
    <property type="evidence" value="ECO:0007669"/>
    <property type="project" value="InterPro"/>
</dbReference>
<dbReference type="PANTHER" id="PTHR43432:SF3">
    <property type="entry name" value="SLR0285 PROTEIN"/>
    <property type="match status" value="1"/>
</dbReference>
<dbReference type="SFLD" id="SFLDG01084">
    <property type="entry name" value="Uncharacterised_Radical_SAM_Su"/>
    <property type="match status" value="1"/>
</dbReference>
<keyword evidence="2" id="KW-0408">Iron</keyword>
<dbReference type="SUPFAM" id="SSF102114">
    <property type="entry name" value="Radical SAM enzymes"/>
    <property type="match status" value="1"/>
</dbReference>
<feature type="domain" description="Elp3/MiaA/NifB-like radical SAM core" evidence="4">
    <location>
        <begin position="19"/>
        <end position="231"/>
    </location>
</feature>
<dbReference type="InterPro" id="IPR007197">
    <property type="entry name" value="rSAM"/>
</dbReference>
<dbReference type="SFLD" id="SFLDS00029">
    <property type="entry name" value="Radical_SAM"/>
    <property type="match status" value="1"/>
</dbReference>
<dbReference type="PANTHER" id="PTHR43432">
    <property type="entry name" value="SLR0285 PROTEIN"/>
    <property type="match status" value="1"/>
</dbReference>
<evidence type="ECO:0000256" key="1">
    <source>
        <dbReference type="ARBA" id="ARBA00022723"/>
    </source>
</evidence>
<organism evidence="5">
    <name type="scientific">Pseudothermotoga hypogea</name>
    <dbReference type="NCBI Taxonomy" id="57487"/>
    <lineage>
        <taxon>Bacteria</taxon>
        <taxon>Thermotogati</taxon>
        <taxon>Thermotogota</taxon>
        <taxon>Thermotogae</taxon>
        <taxon>Thermotogales</taxon>
        <taxon>Thermotogaceae</taxon>
        <taxon>Pseudothermotoga</taxon>
    </lineage>
</organism>
<name>A0A832IFJ1_9THEM</name>
<dbReference type="EMBL" id="DTKQ01000048">
    <property type="protein sequence ID" value="HGZ79636.1"/>
    <property type="molecule type" value="Genomic_DNA"/>
</dbReference>
<dbReference type="GO" id="GO:0046872">
    <property type="term" value="F:metal ion binding"/>
    <property type="evidence" value="ECO:0007669"/>
    <property type="project" value="UniProtKB-KW"/>
</dbReference>
<dbReference type="AlphaFoldDB" id="A0A832IFJ1"/>
<dbReference type="Gene3D" id="3.80.30.30">
    <property type="match status" value="1"/>
</dbReference>
<evidence type="ECO:0000256" key="3">
    <source>
        <dbReference type="ARBA" id="ARBA00023014"/>
    </source>
</evidence>
<dbReference type="InterPro" id="IPR058240">
    <property type="entry name" value="rSAM_sf"/>
</dbReference>